<dbReference type="GO" id="GO:0008854">
    <property type="term" value="F:exodeoxyribonuclease V activity"/>
    <property type="evidence" value="ECO:0007669"/>
    <property type="project" value="UniProtKB-EC"/>
</dbReference>
<keyword evidence="2 11" id="KW-0547">Nucleotide-binding</keyword>
<protein>
    <recommendedName>
        <fullName evidence="11">RecBCD enzyme subunit RecD</fullName>
        <ecNumber evidence="11">5.6.2.3</ecNumber>
    </recommendedName>
    <alternativeName>
        <fullName evidence="11">DNA 5'-3' helicase subunit RecD</fullName>
    </alternativeName>
    <alternativeName>
        <fullName evidence="11">Exonuclease V subunit RecD</fullName>
        <shortName evidence="11">ExoV subunit RecD</shortName>
    </alternativeName>
    <alternativeName>
        <fullName evidence="11">Helicase/nuclease RecBCD subunit RecD</fullName>
    </alternativeName>
</protein>
<comment type="subunit">
    <text evidence="11">Heterotrimer of RecB, RecC and RecD. All subunits contribute to DNA-binding.</text>
</comment>
<name>A0ABS2BG61_9NEIS</name>
<reference evidence="14 15" key="1">
    <citation type="submission" date="2021-01" db="EMBL/GenBank/DDBJ databases">
        <title>Draft Genome Sequence and Polyhydroxyalkanoate Biosynthetic Potential of Jeongeupia naejangsanensis Type Strain DSM 24253.</title>
        <authorList>
            <person name="Turrini P."/>
            <person name="Artuso I."/>
            <person name="Lugli G.A."/>
            <person name="Frangipani E."/>
            <person name="Ventura M."/>
            <person name="Visca P."/>
        </authorList>
    </citation>
    <scope>NUCLEOTIDE SEQUENCE [LARGE SCALE GENOMIC DNA]</scope>
    <source>
        <strain evidence="14 15">DSM 24253</strain>
    </source>
</reference>
<dbReference type="RefSeq" id="WP_203536284.1">
    <property type="nucleotide sequence ID" value="NZ_JAESND010000001.1"/>
</dbReference>
<evidence type="ECO:0000256" key="9">
    <source>
        <dbReference type="ARBA" id="ARBA00023204"/>
    </source>
</evidence>
<dbReference type="Pfam" id="PF13245">
    <property type="entry name" value="AAA_19"/>
    <property type="match status" value="1"/>
</dbReference>
<keyword evidence="1 11" id="KW-0540">Nuclease</keyword>
<dbReference type="InterPro" id="IPR049550">
    <property type="entry name" value="RecD_N"/>
</dbReference>
<comment type="similarity">
    <text evidence="11">Belongs to the RecD family.</text>
</comment>
<dbReference type="Pfam" id="PF13538">
    <property type="entry name" value="UvrD_C_2"/>
    <property type="match status" value="1"/>
</dbReference>
<evidence type="ECO:0000313" key="14">
    <source>
        <dbReference type="EMBL" id="MBM3114600.1"/>
    </source>
</evidence>
<keyword evidence="8 11" id="KW-0238">DNA-binding</keyword>
<keyword evidence="6 11" id="KW-0269">Exonuclease</keyword>
<dbReference type="InterPro" id="IPR041851">
    <property type="entry name" value="RecD_N_sf"/>
</dbReference>
<comment type="miscellaneous">
    <text evidence="11">In the RecBCD complex, RecB has a slow 3'-5' helicase, an exonuclease activity and loads RecA onto ssDNA, RecD has a fast 5'-3' helicase activity, while RecC stimulates the ATPase and processivity of the RecB helicase and contributes to recognition of the Chi site.</text>
</comment>
<feature type="domain" description="UvrD-like helicase C-terminal" evidence="12">
    <location>
        <begin position="598"/>
        <end position="643"/>
    </location>
</feature>
<dbReference type="InterPro" id="IPR050534">
    <property type="entry name" value="Coronavir_polyprotein_1ab"/>
</dbReference>
<comment type="caution">
    <text evidence="14">The sequence shown here is derived from an EMBL/GenBank/DDBJ whole genome shotgun (WGS) entry which is preliminary data.</text>
</comment>
<accession>A0ABS2BG61</accession>
<dbReference type="HAMAP" id="MF_01487">
    <property type="entry name" value="RecD"/>
    <property type="match status" value="1"/>
</dbReference>
<evidence type="ECO:0000256" key="3">
    <source>
        <dbReference type="ARBA" id="ARBA00022763"/>
    </source>
</evidence>
<evidence type="ECO:0000256" key="1">
    <source>
        <dbReference type="ARBA" id="ARBA00022722"/>
    </source>
</evidence>
<keyword evidence="3 11" id="KW-0227">DNA damage</keyword>
<dbReference type="Pfam" id="PF21185">
    <property type="entry name" value="RecD_N"/>
    <property type="match status" value="1"/>
</dbReference>
<dbReference type="Gene3D" id="1.10.10.1020">
    <property type="entry name" value="RecBCD complex, subunit RecD, N-terminal domain"/>
    <property type="match status" value="1"/>
</dbReference>
<keyword evidence="5 11" id="KW-0347">Helicase</keyword>
<dbReference type="EC" id="5.6.2.3" evidence="11"/>
<dbReference type="CDD" id="cd18809">
    <property type="entry name" value="SF1_C_RecD"/>
    <property type="match status" value="1"/>
</dbReference>
<dbReference type="NCBIfam" id="TIGR01447">
    <property type="entry name" value="recD"/>
    <property type="match status" value="1"/>
</dbReference>
<dbReference type="InterPro" id="IPR027785">
    <property type="entry name" value="UvrD-like_helicase_C"/>
</dbReference>
<sequence length="671" mass="71353">MMPQSEMLALLARWAERGWLRELDRAFAAFLADEAPDASSLLLLAAALASHQLGRGHVCLDLQATLADSSFVLSLPPDGDDEAGLLLPSAVLAGIDLAAWQAALQHPVLTGHGSGASPLVLAGARLYLRRYWQYEVDVRAAIEERLTRTAEQRAGLPLAALKQALDALFPPAQHAGADWQKLACALAAGNGFSIITGGPGTGKTTTVVRLLALLQSLALQGDDARPLRIRLAAPTGKAAARLGESIAGAVRQLPLDGLSDGEAIRTAIPVEVTTLHRLLGSKPDSRHFRHDATHPLALDLLVIDEASMIDLEMMAAVLAALPASARLILLGDKDQLASVEAGAVLGELCQRAREGHYWPATRDWLAAASGEHIDAALIDAGGTALDQAVVMLRHSHRFSAASGIGQLAEAVNAGDADAVQAVWAHGYGDLARIELTPDDAALRDLVIDGAAARFSTDESKAAPSGYRHYLQVMAAQHPAATADQTVFDDWARAVLAAHGRFQLLCALRRGPWGVEGLNQRIAELLHAEGLLPAHQGWYAGRPVLVTRNDYGLGLMNGDIGMTLSAAGEDGTKLRVAFPAGDGRIKWVLPSRLQAVETVFAMTVHKSQGSEFSHAALLLPDRLNPVLTRELVYTGITRARLWFTLASAGPDWQVLKPAILRRVQRASGLLAD</sequence>
<proteinExistence type="inferred from homology"/>
<keyword evidence="9 11" id="KW-0234">DNA repair</keyword>
<dbReference type="SUPFAM" id="SSF52540">
    <property type="entry name" value="P-loop containing nucleoside triphosphate hydrolases"/>
    <property type="match status" value="2"/>
</dbReference>
<dbReference type="InterPro" id="IPR027417">
    <property type="entry name" value="P-loop_NTPase"/>
</dbReference>
<dbReference type="Gene3D" id="3.40.50.300">
    <property type="entry name" value="P-loop containing nucleotide triphosphate hydrolases"/>
    <property type="match status" value="3"/>
</dbReference>
<dbReference type="CDD" id="cd17933">
    <property type="entry name" value="DEXSc_RecD-like"/>
    <property type="match status" value="1"/>
</dbReference>
<comment type="catalytic activity">
    <reaction evidence="11">
        <text>ATP + H2O = ADP + phosphate + H(+)</text>
        <dbReference type="Rhea" id="RHEA:13065"/>
        <dbReference type="ChEBI" id="CHEBI:15377"/>
        <dbReference type="ChEBI" id="CHEBI:15378"/>
        <dbReference type="ChEBI" id="CHEBI:30616"/>
        <dbReference type="ChEBI" id="CHEBI:43474"/>
        <dbReference type="ChEBI" id="CHEBI:456216"/>
        <dbReference type="EC" id="5.6.2.3"/>
    </reaction>
</comment>
<dbReference type="Proteomes" id="UP000809431">
    <property type="component" value="Unassembled WGS sequence"/>
</dbReference>
<keyword evidence="10 11" id="KW-0413">Isomerase</keyword>
<evidence type="ECO:0000259" key="13">
    <source>
        <dbReference type="Pfam" id="PF21185"/>
    </source>
</evidence>
<gene>
    <name evidence="11 14" type="primary">recD</name>
    <name evidence="14" type="ORF">JMJ54_02050</name>
</gene>
<evidence type="ECO:0000256" key="5">
    <source>
        <dbReference type="ARBA" id="ARBA00022806"/>
    </source>
</evidence>
<keyword evidence="7 11" id="KW-0067">ATP-binding</keyword>
<evidence type="ECO:0000256" key="7">
    <source>
        <dbReference type="ARBA" id="ARBA00022840"/>
    </source>
</evidence>
<feature type="binding site" evidence="11">
    <location>
        <begin position="197"/>
        <end position="204"/>
    </location>
    <ligand>
        <name>ATP</name>
        <dbReference type="ChEBI" id="CHEBI:30616"/>
    </ligand>
</feature>
<dbReference type="PANTHER" id="PTHR43788:SF6">
    <property type="entry name" value="DNA HELICASE B"/>
    <property type="match status" value="1"/>
</dbReference>
<dbReference type="InterPro" id="IPR006344">
    <property type="entry name" value="RecD"/>
</dbReference>
<evidence type="ECO:0000256" key="4">
    <source>
        <dbReference type="ARBA" id="ARBA00022801"/>
    </source>
</evidence>
<comment type="function">
    <text evidence="11">A helicase/nuclease that prepares dsDNA breaks (DSB) for recombinational DNA repair. Binds to DSBs and unwinds DNA via a highly rapid and processive ATP-dependent bidirectional helicase activity. Unwinds dsDNA until it encounters a Chi (crossover hotspot instigator) sequence from the 3' direction. Cuts ssDNA a few nucleotides 3' to the Chi site. The properties and activities of the enzyme are changed at Chi. The Chi-altered holoenzyme produces a long 3'-ssDNA overhang and facilitates RecA-binding to the ssDNA for homologous DNA recombination and repair. Holoenzyme degrades any linearized DNA that is unable to undergo homologous recombination. In the holoenzyme this subunit has ssDNA-dependent ATPase and 5'-3' helicase activity. When added to pre-assembled RecBC greatly stimulates nuclease activity and augments holoenzyme processivity. Negatively regulates the RecA-loading ability of RecBCD.</text>
</comment>
<evidence type="ECO:0000256" key="8">
    <source>
        <dbReference type="ARBA" id="ARBA00023125"/>
    </source>
</evidence>
<evidence type="ECO:0000256" key="10">
    <source>
        <dbReference type="ARBA" id="ARBA00023235"/>
    </source>
</evidence>
<feature type="domain" description="RecBCD enzyme subunit RecD N-terminal" evidence="13">
    <location>
        <begin position="16"/>
        <end position="127"/>
    </location>
</feature>
<organism evidence="14 15">
    <name type="scientific">Jeongeupia naejangsanensis</name>
    <dbReference type="NCBI Taxonomy" id="613195"/>
    <lineage>
        <taxon>Bacteria</taxon>
        <taxon>Pseudomonadati</taxon>
        <taxon>Pseudomonadota</taxon>
        <taxon>Betaproteobacteria</taxon>
        <taxon>Neisseriales</taxon>
        <taxon>Chitinibacteraceae</taxon>
        <taxon>Jeongeupia</taxon>
    </lineage>
</organism>
<evidence type="ECO:0000256" key="2">
    <source>
        <dbReference type="ARBA" id="ARBA00022741"/>
    </source>
</evidence>
<keyword evidence="4 11" id="KW-0378">Hydrolase</keyword>
<evidence type="ECO:0000313" key="15">
    <source>
        <dbReference type="Proteomes" id="UP000809431"/>
    </source>
</evidence>
<evidence type="ECO:0000256" key="11">
    <source>
        <dbReference type="HAMAP-Rule" id="MF_01487"/>
    </source>
</evidence>
<dbReference type="PANTHER" id="PTHR43788">
    <property type="entry name" value="DNA2/NAM7 HELICASE FAMILY MEMBER"/>
    <property type="match status" value="1"/>
</dbReference>
<keyword evidence="15" id="KW-1185">Reference proteome</keyword>
<evidence type="ECO:0000259" key="12">
    <source>
        <dbReference type="Pfam" id="PF13538"/>
    </source>
</evidence>
<dbReference type="EMBL" id="JAESND010000001">
    <property type="protein sequence ID" value="MBM3114600.1"/>
    <property type="molecule type" value="Genomic_DNA"/>
</dbReference>
<evidence type="ECO:0000256" key="6">
    <source>
        <dbReference type="ARBA" id="ARBA00022839"/>
    </source>
</evidence>